<dbReference type="EMBL" id="FOJG01000001">
    <property type="protein sequence ID" value="SEW42600.1"/>
    <property type="molecule type" value="Genomic_DNA"/>
</dbReference>
<dbReference type="Pfam" id="PF11827">
    <property type="entry name" value="DUF3347"/>
    <property type="match status" value="1"/>
</dbReference>
<dbReference type="STRING" id="29529.SAMN04488122_3122"/>
<evidence type="ECO:0000259" key="2">
    <source>
        <dbReference type="Pfam" id="PF11827"/>
    </source>
</evidence>
<dbReference type="Proteomes" id="UP000199310">
    <property type="component" value="Unassembled WGS sequence"/>
</dbReference>
<name>A0A1I0RN55_9BACT</name>
<evidence type="ECO:0000313" key="4">
    <source>
        <dbReference type="Proteomes" id="UP000199310"/>
    </source>
</evidence>
<keyword evidence="1" id="KW-0732">Signal</keyword>
<sequence>MKKILLTGIVLVAVFLQAGMAQDKTVSPQLSPLLSLYYNIKDALVTGNAGTVAAKADTFVQTAAQTDMSSLPPAVHNAYMPLASKLTADAKAMSDAKDISKQRELFKTFSDNFYQLAKAVPLSAQPVYQEYCPMKKAYWLSSSNAIKNPYYGSQMLTCGKVSDTIQ</sequence>
<gene>
    <name evidence="3" type="ORF">SAMN04488122_3122</name>
</gene>
<evidence type="ECO:0000256" key="1">
    <source>
        <dbReference type="SAM" id="SignalP"/>
    </source>
</evidence>
<feature type="chain" id="PRO_5011588839" description="DUF3347 domain-containing protein" evidence="1">
    <location>
        <begin position="22"/>
        <end position="166"/>
    </location>
</feature>
<accession>A0A1I0RN55</accession>
<dbReference type="InterPro" id="IPR021782">
    <property type="entry name" value="DUF3347"/>
</dbReference>
<feature type="signal peptide" evidence="1">
    <location>
        <begin position="1"/>
        <end position="21"/>
    </location>
</feature>
<dbReference type="RefSeq" id="WP_218150318.1">
    <property type="nucleotide sequence ID" value="NZ_FOJG01000001.1"/>
</dbReference>
<reference evidence="4" key="1">
    <citation type="submission" date="2016-10" db="EMBL/GenBank/DDBJ databases">
        <authorList>
            <person name="Varghese N."/>
            <person name="Submissions S."/>
        </authorList>
    </citation>
    <scope>NUCLEOTIDE SEQUENCE [LARGE SCALE GENOMIC DNA]</scope>
    <source>
        <strain evidence="4">DSM 3695</strain>
    </source>
</reference>
<evidence type="ECO:0000313" key="3">
    <source>
        <dbReference type="EMBL" id="SEW42600.1"/>
    </source>
</evidence>
<feature type="domain" description="DUF3347" evidence="2">
    <location>
        <begin position="34"/>
        <end position="120"/>
    </location>
</feature>
<proteinExistence type="predicted"/>
<protein>
    <recommendedName>
        <fullName evidence="2">DUF3347 domain-containing protein</fullName>
    </recommendedName>
</protein>
<dbReference type="AlphaFoldDB" id="A0A1I0RN55"/>
<organism evidence="3 4">
    <name type="scientific">Chitinophaga arvensicola</name>
    <dbReference type="NCBI Taxonomy" id="29529"/>
    <lineage>
        <taxon>Bacteria</taxon>
        <taxon>Pseudomonadati</taxon>
        <taxon>Bacteroidota</taxon>
        <taxon>Chitinophagia</taxon>
        <taxon>Chitinophagales</taxon>
        <taxon>Chitinophagaceae</taxon>
        <taxon>Chitinophaga</taxon>
    </lineage>
</organism>
<keyword evidence="4" id="KW-1185">Reference proteome</keyword>